<dbReference type="AlphaFoldDB" id="A0A7J7LVL7"/>
<protein>
    <recommendedName>
        <fullName evidence="7">Copper transport protein</fullName>
    </recommendedName>
</protein>
<feature type="transmembrane region" description="Helical" evidence="7">
    <location>
        <begin position="80"/>
        <end position="100"/>
    </location>
</feature>
<dbReference type="PANTHER" id="PTHR12483:SF27">
    <property type="entry name" value="COPPER TRANSPORT PROTEIN CTR1"/>
    <property type="match status" value="1"/>
</dbReference>
<evidence type="ECO:0000256" key="2">
    <source>
        <dbReference type="ARBA" id="ARBA00006921"/>
    </source>
</evidence>
<evidence type="ECO:0000313" key="8">
    <source>
        <dbReference type="EMBL" id="KAF6146614.1"/>
    </source>
</evidence>
<organism evidence="8 9">
    <name type="scientific">Kingdonia uniflora</name>
    <dbReference type="NCBI Taxonomy" id="39325"/>
    <lineage>
        <taxon>Eukaryota</taxon>
        <taxon>Viridiplantae</taxon>
        <taxon>Streptophyta</taxon>
        <taxon>Embryophyta</taxon>
        <taxon>Tracheophyta</taxon>
        <taxon>Spermatophyta</taxon>
        <taxon>Magnoliopsida</taxon>
        <taxon>Ranunculales</taxon>
        <taxon>Circaeasteraceae</taxon>
        <taxon>Kingdonia</taxon>
    </lineage>
</organism>
<dbReference type="OrthoDB" id="73901at2759"/>
<evidence type="ECO:0000256" key="6">
    <source>
        <dbReference type="ARBA" id="ARBA00023136"/>
    </source>
</evidence>
<sequence length="147" mass="16589">MMHMTFYWGKTVTILFDSWKTDSWTSYTLSLFALFLVSLFYQYFEDRRLSFKRFAVGRKSESAIETPFLIGGDGRKWRKVARVGTGVLFGVNSAIGYLLMLSVMSFNGGVFVVVVLGLSVGYLLFRIDDNEGEVVVVVDDENTCVCA</sequence>
<dbReference type="EMBL" id="JACGCM010001965">
    <property type="protein sequence ID" value="KAF6146614.1"/>
    <property type="molecule type" value="Genomic_DNA"/>
</dbReference>
<keyword evidence="9" id="KW-1185">Reference proteome</keyword>
<dbReference type="GO" id="GO:0005886">
    <property type="term" value="C:plasma membrane"/>
    <property type="evidence" value="ECO:0007669"/>
    <property type="project" value="TreeGrafter"/>
</dbReference>
<reference evidence="8 9" key="1">
    <citation type="journal article" date="2020" name="IScience">
        <title>Genome Sequencing of the Endangered Kingdonia uniflora (Circaeasteraceae, Ranunculales) Reveals Potential Mechanisms of Evolutionary Specialization.</title>
        <authorList>
            <person name="Sun Y."/>
            <person name="Deng T."/>
            <person name="Zhang A."/>
            <person name="Moore M.J."/>
            <person name="Landis J.B."/>
            <person name="Lin N."/>
            <person name="Zhang H."/>
            <person name="Zhang X."/>
            <person name="Huang J."/>
            <person name="Zhang X."/>
            <person name="Sun H."/>
            <person name="Wang H."/>
        </authorList>
    </citation>
    <scope>NUCLEOTIDE SEQUENCE [LARGE SCALE GENOMIC DNA]</scope>
    <source>
        <strain evidence="8">TB1705</strain>
        <tissue evidence="8">Leaf</tissue>
    </source>
</reference>
<keyword evidence="7" id="KW-0813">Transport</keyword>
<evidence type="ECO:0000256" key="3">
    <source>
        <dbReference type="ARBA" id="ARBA00022692"/>
    </source>
</evidence>
<keyword evidence="6 7" id="KW-0472">Membrane</keyword>
<dbReference type="PANTHER" id="PTHR12483">
    <property type="entry name" value="SOLUTE CARRIER FAMILY 31 COPPER TRANSPORTERS"/>
    <property type="match status" value="1"/>
</dbReference>
<keyword evidence="5 7" id="KW-1133">Transmembrane helix</keyword>
<accession>A0A7J7LVL7</accession>
<evidence type="ECO:0000256" key="4">
    <source>
        <dbReference type="ARBA" id="ARBA00022796"/>
    </source>
</evidence>
<comment type="subcellular location">
    <subcellularLocation>
        <location evidence="1 7">Membrane</location>
        <topology evidence="1 7">Multi-pass membrane protein</topology>
    </subcellularLocation>
</comment>
<evidence type="ECO:0000313" key="9">
    <source>
        <dbReference type="Proteomes" id="UP000541444"/>
    </source>
</evidence>
<comment type="caution">
    <text evidence="8">The sequence shown here is derived from an EMBL/GenBank/DDBJ whole genome shotgun (WGS) entry which is preliminary data.</text>
</comment>
<feature type="transmembrane region" description="Helical" evidence="7">
    <location>
        <begin position="24"/>
        <end position="44"/>
    </location>
</feature>
<dbReference type="InterPro" id="IPR007274">
    <property type="entry name" value="Cop_transporter"/>
</dbReference>
<feature type="transmembrane region" description="Helical" evidence="7">
    <location>
        <begin position="106"/>
        <end position="125"/>
    </location>
</feature>
<dbReference type="GO" id="GO:0005375">
    <property type="term" value="F:copper ion transmembrane transporter activity"/>
    <property type="evidence" value="ECO:0007669"/>
    <property type="project" value="UniProtKB-UniRule"/>
</dbReference>
<comment type="similarity">
    <text evidence="2 7">Belongs to the copper transporter (Ctr) (TC 1.A.56) family. SLC31A subfamily.</text>
</comment>
<evidence type="ECO:0000256" key="5">
    <source>
        <dbReference type="ARBA" id="ARBA00022989"/>
    </source>
</evidence>
<proteinExistence type="inferred from homology"/>
<evidence type="ECO:0000256" key="7">
    <source>
        <dbReference type="RuleBase" id="RU367022"/>
    </source>
</evidence>
<name>A0A7J7LVL7_9MAGN</name>
<gene>
    <name evidence="8" type="ORF">GIB67_008900</name>
</gene>
<keyword evidence="4 7" id="KW-0187">Copper transport</keyword>
<keyword evidence="7" id="KW-0406">Ion transport</keyword>
<dbReference type="Pfam" id="PF04145">
    <property type="entry name" value="Ctr"/>
    <property type="match status" value="1"/>
</dbReference>
<keyword evidence="3 7" id="KW-0812">Transmembrane</keyword>
<evidence type="ECO:0000256" key="1">
    <source>
        <dbReference type="ARBA" id="ARBA00004141"/>
    </source>
</evidence>
<dbReference type="Proteomes" id="UP000541444">
    <property type="component" value="Unassembled WGS sequence"/>
</dbReference>
<keyword evidence="7" id="KW-0186">Copper</keyword>